<feature type="coiled-coil region" evidence="1">
    <location>
        <begin position="62"/>
        <end position="89"/>
    </location>
</feature>
<protein>
    <submittedName>
        <fullName evidence="3">Uncharacterized protein</fullName>
    </submittedName>
</protein>
<evidence type="ECO:0000313" key="6">
    <source>
        <dbReference type="Proteomes" id="UP001183604"/>
    </source>
</evidence>
<reference evidence="4 6" key="2">
    <citation type="submission" date="2023-07" db="EMBL/GenBank/DDBJ databases">
        <title>Sequencing the genomes of 1000 actinobacteria strains.</title>
        <authorList>
            <person name="Klenk H.-P."/>
        </authorList>
    </citation>
    <scope>NUCLEOTIDE SEQUENCE [LARGE SCALE GENOMIC DNA]</scope>
    <source>
        <strain evidence="4 6">DSM 44724</strain>
    </source>
</reference>
<accession>A0A9X3SVG3</accession>
<keyword evidence="2" id="KW-1133">Transmembrane helix</keyword>
<evidence type="ECO:0000313" key="3">
    <source>
        <dbReference type="EMBL" id="MDA1385934.1"/>
    </source>
</evidence>
<gene>
    <name evidence="4" type="ORF">J2S69_004628</name>
    <name evidence="3" type="ORF">O2L01_13155</name>
</gene>
<dbReference type="AlphaFoldDB" id="A0A9X3SVG3"/>
<feature type="transmembrane region" description="Helical" evidence="2">
    <location>
        <begin position="17"/>
        <end position="36"/>
    </location>
</feature>
<sequence length="248" mass="26588">MAEPAKKRRVTVDRIRLVFDAVMTLTAVVSIVFAVMKDREADEKAEDLALSQEQEQSLSVEITNLVQEVDEGDAEVEALQSQLDELQATDAPTGDPVSGEASGFVVEDTAVDSEPCDNFGYGDWVEQAVQYGGEPYSRGFNCGMAKGSSTDTGGGSIDFLVPAGSTSLSGLAGIDQNSDATEMRVAFAIYSVPDTTDPIWSAELGYGDVESFDVDLAGVSRVRFEVTMLDAEEDERFQAGYADVQFTA</sequence>
<evidence type="ECO:0000313" key="4">
    <source>
        <dbReference type="EMBL" id="MDR7340909.1"/>
    </source>
</evidence>
<evidence type="ECO:0000256" key="1">
    <source>
        <dbReference type="SAM" id="Coils"/>
    </source>
</evidence>
<dbReference type="EMBL" id="JAPZVQ010000007">
    <property type="protein sequence ID" value="MDA1385934.1"/>
    <property type="molecule type" value="Genomic_DNA"/>
</dbReference>
<keyword evidence="2" id="KW-0812">Transmembrane</keyword>
<dbReference type="InterPro" id="IPR038637">
    <property type="entry name" value="NPCBM_sf"/>
</dbReference>
<keyword evidence="2" id="KW-0472">Membrane</keyword>
<keyword evidence="1" id="KW-0175">Coiled coil</keyword>
<dbReference type="EMBL" id="JAVDYD010000001">
    <property type="protein sequence ID" value="MDR7340909.1"/>
    <property type="molecule type" value="Genomic_DNA"/>
</dbReference>
<organism evidence="3 5">
    <name type="scientific">Glycomyces lechevalierae</name>
    <dbReference type="NCBI Taxonomy" id="256034"/>
    <lineage>
        <taxon>Bacteria</taxon>
        <taxon>Bacillati</taxon>
        <taxon>Actinomycetota</taxon>
        <taxon>Actinomycetes</taxon>
        <taxon>Glycomycetales</taxon>
        <taxon>Glycomycetaceae</taxon>
        <taxon>Glycomyces</taxon>
    </lineage>
</organism>
<dbReference type="Proteomes" id="UP001183604">
    <property type="component" value="Unassembled WGS sequence"/>
</dbReference>
<dbReference type="Proteomes" id="UP001145799">
    <property type="component" value="Unassembled WGS sequence"/>
</dbReference>
<reference evidence="3" key="1">
    <citation type="submission" date="2022-12" db="EMBL/GenBank/DDBJ databases">
        <title>Gycomyces niveus sp.nov., a novel actinomycete isolated from soil in Shouguang.</title>
        <authorList>
            <person name="Yang X."/>
        </authorList>
    </citation>
    <scope>NUCLEOTIDE SEQUENCE</scope>
    <source>
        <strain evidence="3">DSM 44724</strain>
    </source>
</reference>
<proteinExistence type="predicted"/>
<dbReference type="Gene3D" id="2.60.120.1060">
    <property type="entry name" value="NPCBM/NEW2 domain"/>
    <property type="match status" value="1"/>
</dbReference>
<dbReference type="RefSeq" id="WP_270122399.1">
    <property type="nucleotide sequence ID" value="NZ_BAAAOM010000001.1"/>
</dbReference>
<keyword evidence="6" id="KW-1185">Reference proteome</keyword>
<evidence type="ECO:0000313" key="5">
    <source>
        <dbReference type="Proteomes" id="UP001145799"/>
    </source>
</evidence>
<evidence type="ECO:0000256" key="2">
    <source>
        <dbReference type="SAM" id="Phobius"/>
    </source>
</evidence>
<comment type="caution">
    <text evidence="3">The sequence shown here is derived from an EMBL/GenBank/DDBJ whole genome shotgun (WGS) entry which is preliminary data.</text>
</comment>
<name>A0A9X3SVG3_9ACTN</name>